<dbReference type="Proteomes" id="UP000265515">
    <property type="component" value="Unassembled WGS sequence"/>
</dbReference>
<gene>
    <name evidence="2" type="ORF">CBR_g3772</name>
</gene>
<reference evidence="2 3" key="1">
    <citation type="journal article" date="2018" name="Cell">
        <title>The Chara Genome: Secondary Complexity and Implications for Plant Terrestrialization.</title>
        <authorList>
            <person name="Nishiyama T."/>
            <person name="Sakayama H."/>
            <person name="Vries J.D."/>
            <person name="Buschmann H."/>
            <person name="Saint-Marcoux D."/>
            <person name="Ullrich K.K."/>
            <person name="Haas F.B."/>
            <person name="Vanderstraeten L."/>
            <person name="Becker D."/>
            <person name="Lang D."/>
            <person name="Vosolsobe S."/>
            <person name="Rombauts S."/>
            <person name="Wilhelmsson P.K.I."/>
            <person name="Janitza P."/>
            <person name="Kern R."/>
            <person name="Heyl A."/>
            <person name="Rumpler F."/>
            <person name="Villalobos L.I.A.C."/>
            <person name="Clay J.M."/>
            <person name="Skokan R."/>
            <person name="Toyoda A."/>
            <person name="Suzuki Y."/>
            <person name="Kagoshima H."/>
            <person name="Schijlen E."/>
            <person name="Tajeshwar N."/>
            <person name="Catarino B."/>
            <person name="Hetherington A.J."/>
            <person name="Saltykova A."/>
            <person name="Bonnot C."/>
            <person name="Breuninger H."/>
            <person name="Symeonidi A."/>
            <person name="Radhakrishnan G.V."/>
            <person name="Van Nieuwerburgh F."/>
            <person name="Deforce D."/>
            <person name="Chang C."/>
            <person name="Karol K.G."/>
            <person name="Hedrich R."/>
            <person name="Ulvskov P."/>
            <person name="Glockner G."/>
            <person name="Delwiche C.F."/>
            <person name="Petrasek J."/>
            <person name="Van de Peer Y."/>
            <person name="Friml J."/>
            <person name="Beilby M."/>
            <person name="Dolan L."/>
            <person name="Kohara Y."/>
            <person name="Sugano S."/>
            <person name="Fujiyama A."/>
            <person name="Delaux P.-M."/>
            <person name="Quint M."/>
            <person name="TheiBen G."/>
            <person name="Hagemann M."/>
            <person name="Harholt J."/>
            <person name="Dunand C."/>
            <person name="Zachgo S."/>
            <person name="Langdale J."/>
            <person name="Maumus F."/>
            <person name="Straeten D.V.D."/>
            <person name="Gould S.B."/>
            <person name="Rensing S.A."/>
        </authorList>
    </citation>
    <scope>NUCLEOTIDE SEQUENCE [LARGE SCALE GENOMIC DNA]</scope>
    <source>
        <strain evidence="2 3">S276</strain>
    </source>
</reference>
<proteinExistence type="predicted"/>
<protein>
    <submittedName>
        <fullName evidence="2">Uncharacterized protein</fullName>
    </submittedName>
</protein>
<feature type="region of interest" description="Disordered" evidence="1">
    <location>
        <begin position="29"/>
        <end position="65"/>
    </location>
</feature>
<keyword evidence="3" id="KW-1185">Reference proteome</keyword>
<sequence>MVAMEEGTDGTRAGAAEVVAIEATVNVEAGWNGGNGNGGNWGNGNDGNNGRNWNGGNGGVTGMEVGGTVMEETGTTTEAGTMGMEAMGATGEDQQNVIIAINSAISPRSATHLGNMVGGGEQWE</sequence>
<name>A0A388KGG4_CHABU</name>
<dbReference type="AlphaFoldDB" id="A0A388KGG4"/>
<feature type="compositionally biased region" description="Gly residues" evidence="1">
    <location>
        <begin position="31"/>
        <end position="65"/>
    </location>
</feature>
<organism evidence="2 3">
    <name type="scientific">Chara braunii</name>
    <name type="common">Braun's stonewort</name>
    <dbReference type="NCBI Taxonomy" id="69332"/>
    <lineage>
        <taxon>Eukaryota</taxon>
        <taxon>Viridiplantae</taxon>
        <taxon>Streptophyta</taxon>
        <taxon>Charophyceae</taxon>
        <taxon>Charales</taxon>
        <taxon>Characeae</taxon>
        <taxon>Chara</taxon>
    </lineage>
</organism>
<dbReference type="EMBL" id="BFEA01000109">
    <property type="protein sequence ID" value="GBG69073.1"/>
    <property type="molecule type" value="Genomic_DNA"/>
</dbReference>
<evidence type="ECO:0000313" key="3">
    <source>
        <dbReference type="Proteomes" id="UP000265515"/>
    </source>
</evidence>
<accession>A0A388KGG4</accession>
<dbReference type="Gramene" id="GBG69073">
    <property type="protein sequence ID" value="GBG69073"/>
    <property type="gene ID" value="CBR_g3772"/>
</dbReference>
<evidence type="ECO:0000313" key="2">
    <source>
        <dbReference type="EMBL" id="GBG69073.1"/>
    </source>
</evidence>
<evidence type="ECO:0000256" key="1">
    <source>
        <dbReference type="SAM" id="MobiDB-lite"/>
    </source>
</evidence>
<comment type="caution">
    <text evidence="2">The sequence shown here is derived from an EMBL/GenBank/DDBJ whole genome shotgun (WGS) entry which is preliminary data.</text>
</comment>